<sequence length="46" mass="5060">MGENEKRRAGEAERLPALTTVVRTSLLRLKSERDTSPIASGPKAHE</sequence>
<proteinExistence type="predicted"/>
<reference evidence="2" key="1">
    <citation type="journal article" date="2023" name="Mol. Ecol. Resour.">
        <title>Chromosome-level genome assembly of a triploid poplar Populus alba 'Berolinensis'.</title>
        <authorList>
            <person name="Chen S."/>
            <person name="Yu Y."/>
            <person name="Wang X."/>
            <person name="Wang S."/>
            <person name="Zhang T."/>
            <person name="Zhou Y."/>
            <person name="He R."/>
            <person name="Meng N."/>
            <person name="Wang Y."/>
            <person name="Liu W."/>
            <person name="Liu Z."/>
            <person name="Liu J."/>
            <person name="Guo Q."/>
            <person name="Huang H."/>
            <person name="Sederoff R.R."/>
            <person name="Wang G."/>
            <person name="Qu G."/>
            <person name="Chen S."/>
        </authorList>
    </citation>
    <scope>NUCLEOTIDE SEQUENCE</scope>
    <source>
        <strain evidence="2">SC-2020</strain>
    </source>
</reference>
<dbReference type="EMBL" id="JAQIZT010000014">
    <property type="protein sequence ID" value="KAJ6972614.1"/>
    <property type="molecule type" value="Genomic_DNA"/>
</dbReference>
<comment type="caution">
    <text evidence="2">The sequence shown here is derived from an EMBL/GenBank/DDBJ whole genome shotgun (WGS) entry which is preliminary data.</text>
</comment>
<dbReference type="AlphaFoldDB" id="A0AAD6LTY3"/>
<organism evidence="2 3">
    <name type="scientific">Populus alba x Populus x berolinensis</name>
    <dbReference type="NCBI Taxonomy" id="444605"/>
    <lineage>
        <taxon>Eukaryota</taxon>
        <taxon>Viridiplantae</taxon>
        <taxon>Streptophyta</taxon>
        <taxon>Embryophyta</taxon>
        <taxon>Tracheophyta</taxon>
        <taxon>Spermatophyta</taxon>
        <taxon>Magnoliopsida</taxon>
        <taxon>eudicotyledons</taxon>
        <taxon>Gunneridae</taxon>
        <taxon>Pentapetalae</taxon>
        <taxon>rosids</taxon>
        <taxon>fabids</taxon>
        <taxon>Malpighiales</taxon>
        <taxon>Salicaceae</taxon>
        <taxon>Saliceae</taxon>
        <taxon>Populus</taxon>
    </lineage>
</organism>
<name>A0AAD6LTY3_9ROSI</name>
<feature type="region of interest" description="Disordered" evidence="1">
    <location>
        <begin position="26"/>
        <end position="46"/>
    </location>
</feature>
<evidence type="ECO:0000256" key="1">
    <source>
        <dbReference type="SAM" id="MobiDB-lite"/>
    </source>
</evidence>
<protein>
    <submittedName>
        <fullName evidence="2">Uncharacterized protein</fullName>
    </submittedName>
</protein>
<dbReference type="Proteomes" id="UP001164929">
    <property type="component" value="Chromosome 14"/>
</dbReference>
<evidence type="ECO:0000313" key="3">
    <source>
        <dbReference type="Proteomes" id="UP001164929"/>
    </source>
</evidence>
<keyword evidence="3" id="KW-1185">Reference proteome</keyword>
<evidence type="ECO:0000313" key="2">
    <source>
        <dbReference type="EMBL" id="KAJ6972614.1"/>
    </source>
</evidence>
<gene>
    <name evidence="2" type="ORF">NC653_033039</name>
</gene>
<accession>A0AAD6LTY3</accession>